<dbReference type="Pfam" id="PF14634">
    <property type="entry name" value="zf-RING_5"/>
    <property type="match status" value="1"/>
</dbReference>
<dbReference type="Proteomes" id="UP000011715">
    <property type="component" value="Unassembled WGS sequence"/>
</dbReference>
<dbReference type="GO" id="GO:0007131">
    <property type="term" value="P:reciprocal meiotic recombination"/>
    <property type="evidence" value="ECO:0007669"/>
    <property type="project" value="InterPro"/>
</dbReference>
<evidence type="ECO:0000256" key="3">
    <source>
        <dbReference type="SAM" id="MobiDB-lite"/>
    </source>
</evidence>
<dbReference type="InterPro" id="IPR001841">
    <property type="entry name" value="Znf_RING"/>
</dbReference>
<reference evidence="5" key="1">
    <citation type="submission" date="2010-05" db="EMBL/GenBank/DDBJ databases">
        <title>The Genome Sequence of Magnaporthe poae strain ATCC 64411.</title>
        <authorList>
            <consortium name="The Broad Institute Genome Sequencing Platform"/>
            <consortium name="Broad Institute Genome Sequencing Center for Infectious Disease"/>
            <person name="Ma L.-J."/>
            <person name="Dead R."/>
            <person name="Young S."/>
            <person name="Zeng Q."/>
            <person name="Koehrsen M."/>
            <person name="Alvarado L."/>
            <person name="Berlin A."/>
            <person name="Chapman S.B."/>
            <person name="Chen Z."/>
            <person name="Freedman E."/>
            <person name="Gellesch M."/>
            <person name="Goldberg J."/>
            <person name="Griggs A."/>
            <person name="Gujja S."/>
            <person name="Heilman E.R."/>
            <person name="Heiman D."/>
            <person name="Hepburn T."/>
            <person name="Howarth C."/>
            <person name="Jen D."/>
            <person name="Larson L."/>
            <person name="Mehta T."/>
            <person name="Neiman D."/>
            <person name="Pearson M."/>
            <person name="Roberts A."/>
            <person name="Saif S."/>
            <person name="Shea T."/>
            <person name="Shenoy N."/>
            <person name="Sisk P."/>
            <person name="Stolte C."/>
            <person name="Sykes S."/>
            <person name="Walk T."/>
            <person name="White J."/>
            <person name="Yandava C."/>
            <person name="Haas B."/>
            <person name="Nusbaum C."/>
            <person name="Birren B."/>
        </authorList>
    </citation>
    <scope>NUCLEOTIDE SEQUENCE</scope>
    <source>
        <strain evidence="5">ATCC 64411</strain>
    </source>
</reference>
<dbReference type="PROSITE" id="PS50089">
    <property type="entry name" value="ZF_RING_2"/>
    <property type="match status" value="1"/>
</dbReference>
<feature type="compositionally biased region" description="Gly residues" evidence="3">
    <location>
        <begin position="285"/>
        <end position="296"/>
    </location>
</feature>
<dbReference type="InterPro" id="IPR042448">
    <property type="entry name" value="CCNB1IP1"/>
</dbReference>
<dbReference type="eggNOG" id="ENOG502RMFV">
    <property type="taxonomic scope" value="Eukaryota"/>
</dbReference>
<reference evidence="6" key="5">
    <citation type="submission" date="2015-06" db="UniProtKB">
        <authorList>
            <consortium name="EnsemblFungi"/>
        </authorList>
    </citation>
    <scope>IDENTIFICATION</scope>
    <source>
        <strain evidence="6">ATCC 64411</strain>
    </source>
</reference>
<dbReference type="GO" id="GO:0061630">
    <property type="term" value="F:ubiquitin protein ligase activity"/>
    <property type="evidence" value="ECO:0007669"/>
    <property type="project" value="InterPro"/>
</dbReference>
<reference evidence="7" key="2">
    <citation type="submission" date="2010-05" db="EMBL/GenBank/DDBJ databases">
        <title>The genome sequence of Magnaporthe poae strain ATCC 64411.</title>
        <authorList>
            <person name="Ma L.-J."/>
            <person name="Dead R."/>
            <person name="Young S."/>
            <person name="Zeng Q."/>
            <person name="Koehrsen M."/>
            <person name="Alvarado L."/>
            <person name="Berlin A."/>
            <person name="Chapman S.B."/>
            <person name="Chen Z."/>
            <person name="Freedman E."/>
            <person name="Gellesch M."/>
            <person name="Goldberg J."/>
            <person name="Griggs A."/>
            <person name="Gujja S."/>
            <person name="Heilman E.R."/>
            <person name="Heiman D."/>
            <person name="Hepburn T."/>
            <person name="Howarth C."/>
            <person name="Jen D."/>
            <person name="Larson L."/>
            <person name="Mehta T."/>
            <person name="Neiman D."/>
            <person name="Pearson M."/>
            <person name="Roberts A."/>
            <person name="Saif S."/>
            <person name="Shea T."/>
            <person name="Shenoy N."/>
            <person name="Sisk P."/>
            <person name="Stolte C."/>
            <person name="Sykes S."/>
            <person name="Walk T."/>
            <person name="White J."/>
            <person name="Yandava C."/>
            <person name="Haas B."/>
            <person name="Nusbaum C."/>
            <person name="Birren B."/>
        </authorList>
    </citation>
    <scope>NUCLEOTIDE SEQUENCE [LARGE SCALE GENOMIC DNA]</scope>
    <source>
        <strain evidence="7">ATCC 64411 / 73-15</strain>
    </source>
</reference>
<keyword evidence="1" id="KW-0863">Zinc-finger</keyword>
<dbReference type="Gene3D" id="3.30.40.10">
    <property type="entry name" value="Zinc/RING finger domain, C3HC4 (zinc finger)"/>
    <property type="match status" value="1"/>
</dbReference>
<feature type="domain" description="RING-type" evidence="4">
    <location>
        <begin position="7"/>
        <end position="50"/>
    </location>
</feature>
<feature type="region of interest" description="Disordered" evidence="3">
    <location>
        <begin position="211"/>
        <end position="307"/>
    </location>
</feature>
<name>A0A0C4DY82_MAGP6</name>
<dbReference type="InterPro" id="IPR013083">
    <property type="entry name" value="Znf_RING/FYVE/PHD"/>
</dbReference>
<evidence type="ECO:0000313" key="5">
    <source>
        <dbReference type="EMBL" id="KLU85974.1"/>
    </source>
</evidence>
<dbReference type="STRING" id="644358.A0A0C4DY82"/>
<dbReference type="GO" id="GO:0000795">
    <property type="term" value="C:synaptonemal complex"/>
    <property type="evidence" value="ECO:0007669"/>
    <property type="project" value="InterPro"/>
</dbReference>
<dbReference type="SMART" id="SM00184">
    <property type="entry name" value="RING"/>
    <property type="match status" value="1"/>
</dbReference>
<feature type="coiled-coil region" evidence="2">
    <location>
        <begin position="129"/>
        <end position="184"/>
    </location>
</feature>
<evidence type="ECO:0000256" key="2">
    <source>
        <dbReference type="SAM" id="Coils"/>
    </source>
</evidence>
<dbReference type="PANTHER" id="PTHR14305">
    <property type="entry name" value="E3 UBIQUITIN-PROTEIN LIGASE CCNB1IP1"/>
    <property type="match status" value="1"/>
</dbReference>
<dbReference type="EMBL" id="ADBL01001170">
    <property type="status" value="NOT_ANNOTATED_CDS"/>
    <property type="molecule type" value="Genomic_DNA"/>
</dbReference>
<evidence type="ECO:0000259" key="4">
    <source>
        <dbReference type="PROSITE" id="PS50089"/>
    </source>
</evidence>
<dbReference type="OMA" id="IDCANRS"/>
<evidence type="ECO:0000256" key="1">
    <source>
        <dbReference type="PROSITE-ProRule" id="PRU00175"/>
    </source>
</evidence>
<dbReference type="AlphaFoldDB" id="A0A0C4DY82"/>
<gene>
    <name evidence="5" type="ORF">MAPG_04993</name>
</gene>
<keyword evidence="2" id="KW-0175">Coiled coil</keyword>
<sequence>MEFTLICNKCHTKLTSEAFITVCNHIFCKLCTKELTYWTPHELGLKCPICPTVLRRDDICHPVDLRPPSEHDKDTVLKGLSPGDVLQCATAALNFWEIQMNRQIYMKSYFSQTWENKYDEIAHELEAVKGIAERDNEMLSKKLEALTAERDDVRQRNDELLERLKEKNKRLSQVQELYDKLKEMAMLDQLQDTVTGAVDLSLRRVGVAGASPLANPTWPGLPRPAEPGTQNSGHIQKRSLPHIPSGPSMAQPWHSRGHPPGDQPHKRNQVSSGLPAHHATLNGTSGIGLPGSGIGGSQAHNGGQRLDCHRGFVHPVATRIGSGYGVNNQRRGSVRKEIIVLPD</sequence>
<keyword evidence="7" id="KW-1185">Reference proteome</keyword>
<dbReference type="PANTHER" id="PTHR14305:SF0">
    <property type="entry name" value="E3 UBIQUITIN-PROTEIN LIGASE CCNB1IP1"/>
    <property type="match status" value="1"/>
</dbReference>
<dbReference type="EMBL" id="GL876969">
    <property type="protein sequence ID" value="KLU85974.1"/>
    <property type="molecule type" value="Genomic_DNA"/>
</dbReference>
<dbReference type="EnsemblFungi" id="MAPG_04993T0">
    <property type="protein sequence ID" value="MAPG_04993T0"/>
    <property type="gene ID" value="MAPG_04993"/>
</dbReference>
<keyword evidence="1" id="KW-0862">Zinc</keyword>
<protein>
    <recommendedName>
        <fullName evidence="4">RING-type domain-containing protein</fullName>
    </recommendedName>
</protein>
<proteinExistence type="predicted"/>
<dbReference type="OrthoDB" id="441210at2759"/>
<reference evidence="5" key="3">
    <citation type="submission" date="2011-03" db="EMBL/GenBank/DDBJ databases">
        <title>Annotation of Magnaporthe poae ATCC 64411.</title>
        <authorList>
            <person name="Ma L.-J."/>
            <person name="Dead R."/>
            <person name="Young S.K."/>
            <person name="Zeng Q."/>
            <person name="Gargeya S."/>
            <person name="Fitzgerald M."/>
            <person name="Haas B."/>
            <person name="Abouelleil A."/>
            <person name="Alvarado L."/>
            <person name="Arachchi H.M."/>
            <person name="Berlin A."/>
            <person name="Brown A."/>
            <person name="Chapman S.B."/>
            <person name="Chen Z."/>
            <person name="Dunbar C."/>
            <person name="Freedman E."/>
            <person name="Gearin G."/>
            <person name="Gellesch M."/>
            <person name="Goldberg J."/>
            <person name="Griggs A."/>
            <person name="Gujja S."/>
            <person name="Heiman D."/>
            <person name="Howarth C."/>
            <person name="Larson L."/>
            <person name="Lui A."/>
            <person name="MacDonald P.J.P."/>
            <person name="Mehta T."/>
            <person name="Montmayeur A."/>
            <person name="Murphy C."/>
            <person name="Neiman D."/>
            <person name="Pearson M."/>
            <person name="Priest M."/>
            <person name="Roberts A."/>
            <person name="Saif S."/>
            <person name="Shea T."/>
            <person name="Shenoy N."/>
            <person name="Sisk P."/>
            <person name="Stolte C."/>
            <person name="Sykes S."/>
            <person name="Yandava C."/>
            <person name="Wortman J."/>
            <person name="Nusbaum C."/>
            <person name="Birren B."/>
        </authorList>
    </citation>
    <scope>NUCLEOTIDE SEQUENCE</scope>
    <source>
        <strain evidence="5">ATCC 64411</strain>
    </source>
</reference>
<reference evidence="6" key="4">
    <citation type="journal article" date="2015" name="G3 (Bethesda)">
        <title>Genome sequences of three phytopathogenic species of the Magnaporthaceae family of fungi.</title>
        <authorList>
            <person name="Okagaki L.H."/>
            <person name="Nunes C.C."/>
            <person name="Sailsbery J."/>
            <person name="Clay B."/>
            <person name="Brown D."/>
            <person name="John T."/>
            <person name="Oh Y."/>
            <person name="Young N."/>
            <person name="Fitzgerald M."/>
            <person name="Haas B.J."/>
            <person name="Zeng Q."/>
            <person name="Young S."/>
            <person name="Adiconis X."/>
            <person name="Fan L."/>
            <person name="Levin J.Z."/>
            <person name="Mitchell T.K."/>
            <person name="Okubara P.A."/>
            <person name="Farman M.L."/>
            <person name="Kohn L.M."/>
            <person name="Birren B."/>
            <person name="Ma L.-J."/>
            <person name="Dean R.A."/>
        </authorList>
    </citation>
    <scope>NUCLEOTIDE SEQUENCE</scope>
    <source>
        <strain evidence="6">ATCC 64411 / 73-15</strain>
    </source>
</reference>
<evidence type="ECO:0000313" key="7">
    <source>
        <dbReference type="Proteomes" id="UP000011715"/>
    </source>
</evidence>
<keyword evidence="1" id="KW-0479">Metal-binding</keyword>
<dbReference type="SUPFAM" id="SSF57850">
    <property type="entry name" value="RING/U-box"/>
    <property type="match status" value="1"/>
</dbReference>
<dbReference type="GO" id="GO:0008270">
    <property type="term" value="F:zinc ion binding"/>
    <property type="evidence" value="ECO:0007669"/>
    <property type="project" value="UniProtKB-KW"/>
</dbReference>
<dbReference type="SUPFAM" id="SSF144284">
    <property type="entry name" value="Sec2 N-terminal region"/>
    <property type="match status" value="1"/>
</dbReference>
<organism evidence="6 7">
    <name type="scientific">Magnaporthiopsis poae (strain ATCC 64411 / 73-15)</name>
    <name type="common">Kentucky bluegrass fungus</name>
    <name type="synonym">Magnaporthe poae</name>
    <dbReference type="NCBI Taxonomy" id="644358"/>
    <lineage>
        <taxon>Eukaryota</taxon>
        <taxon>Fungi</taxon>
        <taxon>Dikarya</taxon>
        <taxon>Ascomycota</taxon>
        <taxon>Pezizomycotina</taxon>
        <taxon>Sordariomycetes</taxon>
        <taxon>Sordariomycetidae</taxon>
        <taxon>Magnaporthales</taxon>
        <taxon>Magnaporthaceae</taxon>
        <taxon>Magnaporthiopsis</taxon>
    </lineage>
</organism>
<accession>A0A0C4DY82</accession>
<evidence type="ECO:0000313" key="6">
    <source>
        <dbReference type="EnsemblFungi" id="MAPG_04993T0"/>
    </source>
</evidence>
<dbReference type="VEuPathDB" id="FungiDB:MAPG_04993"/>